<name>C1MSV5_MICPC</name>
<feature type="transmembrane region" description="Helical" evidence="2">
    <location>
        <begin position="221"/>
        <end position="239"/>
    </location>
</feature>
<evidence type="ECO:0000256" key="3">
    <source>
        <dbReference type="SAM" id="MobiDB-lite"/>
    </source>
</evidence>
<feature type="region of interest" description="Disordered" evidence="3">
    <location>
        <begin position="96"/>
        <end position="124"/>
    </location>
</feature>
<accession>C1MSV5</accession>
<reference evidence="4 5" key="1">
    <citation type="journal article" date="2009" name="Science">
        <title>Green evolution and dynamic adaptations revealed by genomes of the marine picoeukaryotes Micromonas.</title>
        <authorList>
            <person name="Worden A.Z."/>
            <person name="Lee J.H."/>
            <person name="Mock T."/>
            <person name="Rouze P."/>
            <person name="Simmons M.P."/>
            <person name="Aerts A.L."/>
            <person name="Allen A.E."/>
            <person name="Cuvelier M.L."/>
            <person name="Derelle E."/>
            <person name="Everett M.V."/>
            <person name="Foulon E."/>
            <person name="Grimwood J."/>
            <person name="Gundlach H."/>
            <person name="Henrissat B."/>
            <person name="Napoli C."/>
            <person name="McDonald S.M."/>
            <person name="Parker M.S."/>
            <person name="Rombauts S."/>
            <person name="Salamov A."/>
            <person name="Von Dassow P."/>
            <person name="Badger J.H."/>
            <person name="Coutinho P.M."/>
            <person name="Demir E."/>
            <person name="Dubchak I."/>
            <person name="Gentemann C."/>
            <person name="Eikrem W."/>
            <person name="Gready J.E."/>
            <person name="John U."/>
            <person name="Lanier W."/>
            <person name="Lindquist E.A."/>
            <person name="Lucas S."/>
            <person name="Mayer K.F."/>
            <person name="Moreau H."/>
            <person name="Not F."/>
            <person name="Otillar R."/>
            <person name="Panaud O."/>
            <person name="Pangilinan J."/>
            <person name="Paulsen I."/>
            <person name="Piegu B."/>
            <person name="Poliakov A."/>
            <person name="Robbens S."/>
            <person name="Schmutz J."/>
            <person name="Toulza E."/>
            <person name="Wyss T."/>
            <person name="Zelensky A."/>
            <person name="Zhou K."/>
            <person name="Armbrust E.V."/>
            <person name="Bhattacharya D."/>
            <person name="Goodenough U.W."/>
            <person name="Van de Peer Y."/>
            <person name="Grigoriev I.V."/>
        </authorList>
    </citation>
    <scope>NUCLEOTIDE SEQUENCE [LARGE SCALE GENOMIC DNA]</scope>
    <source>
        <strain evidence="4 5">CCMP1545</strain>
    </source>
</reference>
<feature type="transmembrane region" description="Helical" evidence="2">
    <location>
        <begin position="173"/>
        <end position="194"/>
    </location>
</feature>
<feature type="compositionally biased region" description="Acidic residues" evidence="3">
    <location>
        <begin position="96"/>
        <end position="122"/>
    </location>
</feature>
<feature type="transmembrane region" description="Helical" evidence="2">
    <location>
        <begin position="289"/>
        <end position="308"/>
    </location>
</feature>
<feature type="transmembrane region" description="Helical" evidence="2">
    <location>
        <begin position="383"/>
        <end position="404"/>
    </location>
</feature>
<comment type="similarity">
    <text evidence="1 2">Belongs to the multi antimicrobial extrusion (MATE) (TC 2.A.66.1) family.</text>
</comment>
<dbReference type="InterPro" id="IPR002528">
    <property type="entry name" value="MATE_fam"/>
</dbReference>
<evidence type="ECO:0000313" key="5">
    <source>
        <dbReference type="Proteomes" id="UP000001876"/>
    </source>
</evidence>
<feature type="compositionally biased region" description="Basic residues" evidence="3">
    <location>
        <begin position="1"/>
        <end position="10"/>
    </location>
</feature>
<keyword evidence="2" id="KW-0812">Transmembrane</keyword>
<dbReference type="EMBL" id="GG663739">
    <property type="protein sequence ID" value="EEH56843.1"/>
    <property type="molecule type" value="Genomic_DNA"/>
</dbReference>
<feature type="transmembrane region" description="Helical" evidence="2">
    <location>
        <begin position="559"/>
        <end position="579"/>
    </location>
</feature>
<feature type="transmembrane region" description="Helical" evidence="2">
    <location>
        <begin position="528"/>
        <end position="553"/>
    </location>
</feature>
<dbReference type="AlphaFoldDB" id="C1MSV5"/>
<proteinExistence type="inferred from homology"/>
<dbReference type="GO" id="GO:0016020">
    <property type="term" value="C:membrane"/>
    <property type="evidence" value="ECO:0007669"/>
    <property type="project" value="InterPro"/>
</dbReference>
<dbReference type="GO" id="GO:0042910">
    <property type="term" value="F:xenobiotic transmembrane transporter activity"/>
    <property type="evidence" value="ECO:0007669"/>
    <property type="project" value="InterPro"/>
</dbReference>
<feature type="compositionally biased region" description="Low complexity" evidence="3">
    <location>
        <begin position="11"/>
        <end position="20"/>
    </location>
</feature>
<evidence type="ECO:0000256" key="1">
    <source>
        <dbReference type="ARBA" id="ARBA00010199"/>
    </source>
</evidence>
<organism evidence="5">
    <name type="scientific">Micromonas pusilla (strain CCMP1545)</name>
    <name type="common">Picoplanktonic green alga</name>
    <dbReference type="NCBI Taxonomy" id="564608"/>
    <lineage>
        <taxon>Eukaryota</taxon>
        <taxon>Viridiplantae</taxon>
        <taxon>Chlorophyta</taxon>
        <taxon>Mamiellophyceae</taxon>
        <taxon>Mamiellales</taxon>
        <taxon>Mamiellaceae</taxon>
        <taxon>Micromonas</taxon>
    </lineage>
</organism>
<evidence type="ECO:0000256" key="2">
    <source>
        <dbReference type="RuleBase" id="RU004914"/>
    </source>
</evidence>
<dbReference type="OrthoDB" id="2126698at2759"/>
<protein>
    <recommendedName>
        <fullName evidence="2">Protein DETOXIFICATION</fullName>
    </recommendedName>
    <alternativeName>
        <fullName evidence="2">Multidrug and toxic compound extrusion protein</fullName>
    </alternativeName>
</protein>
<feature type="transmembrane region" description="Helical" evidence="2">
    <location>
        <begin position="457"/>
        <end position="479"/>
    </location>
</feature>
<gene>
    <name evidence="4" type="ORF">MICPUCDRAFT_57838</name>
</gene>
<dbReference type="GO" id="GO:0015297">
    <property type="term" value="F:antiporter activity"/>
    <property type="evidence" value="ECO:0007669"/>
    <property type="project" value="InterPro"/>
</dbReference>
<dbReference type="Proteomes" id="UP000001876">
    <property type="component" value="Unassembled WGS sequence"/>
</dbReference>
<comment type="caution">
    <text evidence="2">Lacks conserved residue(s) required for the propagation of feature annotation.</text>
</comment>
<feature type="compositionally biased region" description="Basic and acidic residues" evidence="3">
    <location>
        <begin position="47"/>
        <end position="62"/>
    </location>
</feature>
<feature type="compositionally biased region" description="Basic and acidic residues" evidence="3">
    <location>
        <begin position="603"/>
        <end position="624"/>
    </location>
</feature>
<feature type="transmembrane region" description="Helical" evidence="2">
    <location>
        <begin position="424"/>
        <end position="445"/>
    </location>
</feature>
<dbReference type="Pfam" id="PF01554">
    <property type="entry name" value="MatE"/>
    <property type="match status" value="2"/>
</dbReference>
<feature type="transmembrane region" description="Helical" evidence="2">
    <location>
        <begin position="499"/>
        <end position="521"/>
    </location>
</feature>
<dbReference type="KEGG" id="mpp:MICPUCDRAFT_57838"/>
<keyword evidence="5" id="KW-1185">Reference proteome</keyword>
<evidence type="ECO:0000313" key="4">
    <source>
        <dbReference type="EMBL" id="EEH56843.1"/>
    </source>
</evidence>
<feature type="region of interest" description="Disordered" evidence="3">
    <location>
        <begin position="595"/>
        <end position="624"/>
    </location>
</feature>
<dbReference type="PANTHER" id="PTHR11206">
    <property type="entry name" value="MULTIDRUG RESISTANCE PROTEIN"/>
    <property type="match status" value="1"/>
</dbReference>
<dbReference type="RefSeq" id="XP_003058388.1">
    <property type="nucleotide sequence ID" value="XM_003058342.1"/>
</dbReference>
<dbReference type="eggNOG" id="KOG1347">
    <property type="taxonomic scope" value="Eukaryota"/>
</dbReference>
<keyword evidence="2" id="KW-0472">Membrane</keyword>
<feature type="region of interest" description="Disordered" evidence="3">
    <location>
        <begin position="1"/>
        <end position="81"/>
    </location>
</feature>
<keyword evidence="2" id="KW-1133">Transmembrane helix</keyword>
<sequence length="624" mass="67843">MGRRRGRRRPAAAAAAAASPPSGPREDDDLEAPLLRAEEEEEEEERDEIRSRETKRVSFEETRADDDDGEDDEAAALTAPLLGVSRDADVVDVDDDAAAADDDDDDAENVPYDDDDDDDDAENVPYDDARELRAIWTLGWPMFVSYFCRMAMASTDAIMVGHYKGGKHSPGDYLAAAALSDMLTTLLVVPPLAFNQVLNALCGQAAGAGAKRVAGVWLQQSVFWLAVTMTPTLVGFFFVKDALLGLGFDPAISALAGEYARWNVFWPVPNGWYQCMRFYFQAVGRPRPAMYNGVAFLFVNALLNWVFVFGGPFRYLRESRGRWEGFGFVGAAMSLSCSRCAQPLAYWYYMFVRRRAHERYWPRGGWSFRHHTRARTVEFLRQAAPLVGTLVFGVVVGQATTLLVSKLGTDAVAATSAISAATVVWSGAINAMFSMVIAVRVGYHLGRGDGDAARRSFWLSTAVVSATLVAVVIFVAPFAEPVLSLATSDRVVARDAAKVLPVALLATTLGVLNSLCTGGVFSGQGRQTLVTVLSFFVDIPLSVGGVAAMILVFKTNLRGVYAYGCAAAALELLIAYGFVWSSDWKKYASDAKARQAAAAPGEDPPREESREERGRGESSRRSIA</sequence>
<dbReference type="GeneID" id="9684186"/>
<feature type="compositionally biased region" description="Acidic residues" evidence="3">
    <location>
        <begin position="63"/>
        <end position="74"/>
    </location>
</feature>
<dbReference type="OMA" id="ASYRILW"/>
<dbReference type="STRING" id="564608.C1MSV5"/>